<evidence type="ECO:0000259" key="14">
    <source>
        <dbReference type="Pfam" id="PF01059"/>
    </source>
</evidence>
<feature type="transmembrane region" description="Helical" evidence="12">
    <location>
        <begin position="459"/>
        <end position="478"/>
    </location>
</feature>
<protein>
    <recommendedName>
        <fullName evidence="3">NADH-quinone oxidoreductase subunit M</fullName>
    </recommendedName>
    <alternativeName>
        <fullName evidence="9">NADH dehydrogenase I subunit M</fullName>
    </alternativeName>
    <alternativeName>
        <fullName evidence="10">NDH-1 subunit M</fullName>
    </alternativeName>
</protein>
<evidence type="ECO:0000256" key="4">
    <source>
        <dbReference type="ARBA" id="ARBA00022692"/>
    </source>
</evidence>
<dbReference type="GO" id="GO:0012505">
    <property type="term" value="C:endomembrane system"/>
    <property type="evidence" value="ECO:0007669"/>
    <property type="project" value="UniProtKB-SubCell"/>
</dbReference>
<evidence type="ECO:0000256" key="3">
    <source>
        <dbReference type="ARBA" id="ARBA00019906"/>
    </source>
</evidence>
<dbReference type="EMBL" id="JROI01000010">
    <property type="protein sequence ID" value="KGI78166.1"/>
    <property type="molecule type" value="Genomic_DNA"/>
</dbReference>
<dbReference type="OrthoDB" id="9768329at2"/>
<dbReference type="GO" id="GO:0048039">
    <property type="term" value="F:ubiquinone binding"/>
    <property type="evidence" value="ECO:0007669"/>
    <property type="project" value="TreeGrafter"/>
</dbReference>
<feature type="transmembrane region" description="Helical" evidence="12">
    <location>
        <begin position="242"/>
        <end position="260"/>
    </location>
</feature>
<dbReference type="InterPro" id="IPR010227">
    <property type="entry name" value="NADH_Q_OxRdtase_chainM/4"/>
</dbReference>
<feature type="transmembrane region" description="Helical" evidence="12">
    <location>
        <begin position="32"/>
        <end position="53"/>
    </location>
</feature>
<dbReference type="GO" id="GO:0003954">
    <property type="term" value="F:NADH dehydrogenase activity"/>
    <property type="evidence" value="ECO:0007669"/>
    <property type="project" value="TreeGrafter"/>
</dbReference>
<evidence type="ECO:0000313" key="17">
    <source>
        <dbReference type="Proteomes" id="UP000029708"/>
    </source>
</evidence>
<keyword evidence="8 12" id="KW-0472">Membrane</keyword>
<keyword evidence="5" id="KW-1278">Translocase</keyword>
<evidence type="ECO:0000256" key="7">
    <source>
        <dbReference type="ARBA" id="ARBA00023027"/>
    </source>
</evidence>
<feature type="transmembrane region" description="Helical" evidence="12">
    <location>
        <begin position="166"/>
        <end position="186"/>
    </location>
</feature>
<dbReference type="Pfam" id="PF01059">
    <property type="entry name" value="Oxidored_q5_N"/>
    <property type="match status" value="1"/>
</dbReference>
<dbReference type="InterPro" id="IPR000260">
    <property type="entry name" value="NADH4_N"/>
</dbReference>
<dbReference type="NCBIfam" id="NF004501">
    <property type="entry name" value="PRK05846.1-5"/>
    <property type="match status" value="1"/>
</dbReference>
<feature type="transmembrane region" description="Helical" evidence="12">
    <location>
        <begin position="272"/>
        <end position="293"/>
    </location>
</feature>
<feature type="transmembrane region" description="Helical" evidence="12">
    <location>
        <begin position="73"/>
        <end position="99"/>
    </location>
</feature>
<accession>A0A099CWW6</accession>
<dbReference type="EMBL" id="JACHET010000001">
    <property type="protein sequence ID" value="MBB6183382.1"/>
    <property type="molecule type" value="Genomic_DNA"/>
</dbReference>
<evidence type="ECO:0000313" key="16">
    <source>
        <dbReference type="EMBL" id="MBB6183382.1"/>
    </source>
</evidence>
<evidence type="ECO:0000256" key="12">
    <source>
        <dbReference type="SAM" id="Phobius"/>
    </source>
</evidence>
<evidence type="ECO:0000256" key="1">
    <source>
        <dbReference type="ARBA" id="ARBA00004127"/>
    </source>
</evidence>
<sequence length="502" mass="54501">MSNHLLSLLIWLPMAGAVPVLIAGARGSASRWIALAVAIATFAASLLLLPAYHTDGAVMQLVESTPWIASLHVNYALGVDGISVALILLTSFVGVLVIVGAWDVIKDNKPHQYMAAMLVLEGLLIGVFCATDALLFYVFFEAMLIPMFILIGIWGGPRRVYATLKFFIYTFLGSIFMLIGLIYLYHKAGTFDMATLAALPLTMKEQSWLFFAFLIAFAIKIPMVPVHTWLPDAHVEAPTGGSVVLAAVMLKVGGYGFLRFSLPIVPDASAHYAWLVIVLSLIPVVYIGYVALVQEDMKKLVAYSSIAHMGFVTLGIFIAFMLVRDLGNVDAANLGVQGAMVQMMSHGFVSGAMFSCIGVMYDRLHTRQIKDYGGLVNVMPWFAFFMVFFAMANCGLPGTSGFVGEFMVILASFSANPWIALIAAFTLIIGAAYTLWLVKRVVWGEVTNDKVAAMKDINGREAFVLTAFAVVVLAIGVWPQPLVHLMGGSINHLVQQLAISKI</sequence>
<evidence type="ECO:0000256" key="6">
    <source>
        <dbReference type="ARBA" id="ARBA00022989"/>
    </source>
</evidence>
<dbReference type="NCBIfam" id="TIGR01972">
    <property type="entry name" value="NDH_I_M"/>
    <property type="match status" value="1"/>
</dbReference>
<keyword evidence="15" id="KW-0830">Ubiquinone</keyword>
<keyword evidence="15" id="KW-0560">Oxidoreductase</keyword>
<feature type="transmembrane region" description="Helical" evidence="12">
    <location>
        <begin position="6"/>
        <end position="25"/>
    </location>
</feature>
<dbReference type="PANTHER" id="PTHR43507">
    <property type="entry name" value="NADH-UBIQUINONE OXIDOREDUCTASE CHAIN 4"/>
    <property type="match status" value="1"/>
</dbReference>
<feature type="domain" description="NADH:ubiquinone oxidoreductase chain 4 N-terminal" evidence="14">
    <location>
        <begin position="63"/>
        <end position="125"/>
    </location>
</feature>
<feature type="transmembrane region" description="Helical" evidence="12">
    <location>
        <begin position="343"/>
        <end position="362"/>
    </location>
</feature>
<feature type="transmembrane region" description="Helical" evidence="12">
    <location>
        <begin position="111"/>
        <end position="128"/>
    </location>
</feature>
<evidence type="ECO:0000256" key="8">
    <source>
        <dbReference type="ARBA" id="ARBA00023136"/>
    </source>
</evidence>
<keyword evidence="17" id="KW-1185">Reference proteome</keyword>
<dbReference type="GO" id="GO:0016020">
    <property type="term" value="C:membrane"/>
    <property type="evidence" value="ECO:0007669"/>
    <property type="project" value="UniProtKB-SubCell"/>
</dbReference>
<dbReference type="PRINTS" id="PR01437">
    <property type="entry name" value="NUOXDRDTASE4"/>
</dbReference>
<dbReference type="Proteomes" id="UP000029708">
    <property type="component" value="Unassembled WGS sequence"/>
</dbReference>
<dbReference type="Pfam" id="PF00361">
    <property type="entry name" value="Proton_antipo_M"/>
    <property type="match status" value="1"/>
</dbReference>
<gene>
    <name evidence="16" type="ORF">HNQ86_000727</name>
    <name evidence="15" type="ORF">LF63_0107435</name>
</gene>
<feature type="transmembrane region" description="Helical" evidence="12">
    <location>
        <begin position="206"/>
        <end position="230"/>
    </location>
</feature>
<dbReference type="HOGENOM" id="CLU_007100_4_4_6"/>
<evidence type="ECO:0000259" key="13">
    <source>
        <dbReference type="Pfam" id="PF00361"/>
    </source>
</evidence>
<evidence type="ECO:0000256" key="10">
    <source>
        <dbReference type="ARBA" id="ARBA00032798"/>
    </source>
</evidence>
<dbReference type="GO" id="GO:0042773">
    <property type="term" value="P:ATP synthesis coupled electron transport"/>
    <property type="evidence" value="ECO:0007669"/>
    <property type="project" value="InterPro"/>
</dbReference>
<keyword evidence="6 12" id="KW-1133">Transmembrane helix</keyword>
<comment type="similarity">
    <text evidence="2">Belongs to the complex I subunit 4 family.</text>
</comment>
<feature type="domain" description="NADH:quinone oxidoreductase/Mrp antiporter transmembrane" evidence="13">
    <location>
        <begin position="130"/>
        <end position="427"/>
    </location>
</feature>
<name>A0A099CWW6_9GAMM</name>
<evidence type="ECO:0000313" key="18">
    <source>
        <dbReference type="Proteomes" id="UP000560000"/>
    </source>
</evidence>
<reference evidence="16 18" key="2">
    <citation type="submission" date="2020-08" db="EMBL/GenBank/DDBJ databases">
        <title>Genomic Encyclopedia of Type Strains, Phase IV (KMG-IV): sequencing the most valuable type-strain genomes for metagenomic binning, comparative biology and taxonomic classification.</title>
        <authorList>
            <person name="Goeker M."/>
        </authorList>
    </citation>
    <scope>NUCLEOTIDE SEQUENCE [LARGE SCALE GENOMIC DNA]</scope>
    <source>
        <strain evidence="16 18">DSM 107085</strain>
    </source>
</reference>
<reference evidence="15 17" key="1">
    <citation type="submission" date="2014-09" db="EMBL/GenBank/DDBJ databases">
        <title>Xanthomonadaceae 3.5X direct submission.</title>
        <authorList>
            <person name="Fang T."/>
            <person name="Wang H."/>
        </authorList>
    </citation>
    <scope>NUCLEOTIDE SEQUENCE [LARGE SCALE GENOMIC DNA]</scope>
    <source>
        <strain evidence="15 17">3.5X</strain>
    </source>
</reference>
<dbReference type="Proteomes" id="UP000560000">
    <property type="component" value="Unassembled WGS sequence"/>
</dbReference>
<feature type="transmembrane region" description="Helical" evidence="12">
    <location>
        <begin position="134"/>
        <end position="154"/>
    </location>
</feature>
<evidence type="ECO:0000256" key="2">
    <source>
        <dbReference type="ARBA" id="ARBA00009025"/>
    </source>
</evidence>
<keyword evidence="4 11" id="KW-0812">Transmembrane</keyword>
<dbReference type="GO" id="GO:0015990">
    <property type="term" value="P:electron transport coupled proton transport"/>
    <property type="evidence" value="ECO:0007669"/>
    <property type="project" value="TreeGrafter"/>
</dbReference>
<evidence type="ECO:0000256" key="5">
    <source>
        <dbReference type="ARBA" id="ARBA00022967"/>
    </source>
</evidence>
<organism evidence="15 17">
    <name type="scientific">Oleiagrimonas soli</name>
    <dbReference type="NCBI Taxonomy" id="1543381"/>
    <lineage>
        <taxon>Bacteria</taxon>
        <taxon>Pseudomonadati</taxon>
        <taxon>Pseudomonadota</taxon>
        <taxon>Gammaproteobacteria</taxon>
        <taxon>Lysobacterales</taxon>
        <taxon>Rhodanobacteraceae</taxon>
        <taxon>Oleiagrimonas</taxon>
    </lineage>
</organism>
<proteinExistence type="inferred from homology"/>
<dbReference type="RefSeq" id="WP_043100721.1">
    <property type="nucleotide sequence ID" value="NZ_JACHET010000001.1"/>
</dbReference>
<comment type="subcellular location">
    <subcellularLocation>
        <location evidence="1">Endomembrane system</location>
        <topology evidence="1">Multi-pass membrane protein</topology>
    </subcellularLocation>
    <subcellularLocation>
        <location evidence="11">Membrane</location>
        <topology evidence="11">Multi-pass membrane protein</topology>
    </subcellularLocation>
</comment>
<dbReference type="AlphaFoldDB" id="A0A099CWW6"/>
<evidence type="ECO:0000256" key="11">
    <source>
        <dbReference type="RuleBase" id="RU000320"/>
    </source>
</evidence>
<dbReference type="InterPro" id="IPR003918">
    <property type="entry name" value="NADH_UbQ_OxRdtase"/>
</dbReference>
<dbReference type="GO" id="GO:0008137">
    <property type="term" value="F:NADH dehydrogenase (ubiquinone) activity"/>
    <property type="evidence" value="ECO:0007669"/>
    <property type="project" value="InterPro"/>
</dbReference>
<evidence type="ECO:0000256" key="9">
    <source>
        <dbReference type="ARBA" id="ARBA00031584"/>
    </source>
</evidence>
<feature type="transmembrane region" description="Helical" evidence="12">
    <location>
        <begin position="300"/>
        <end position="323"/>
    </location>
</feature>
<dbReference type="NCBIfam" id="NF004499">
    <property type="entry name" value="PRK05846.1-3"/>
    <property type="match status" value="1"/>
</dbReference>
<evidence type="ECO:0000313" key="15">
    <source>
        <dbReference type="EMBL" id="KGI78166.1"/>
    </source>
</evidence>
<dbReference type="STRING" id="1543381.LF63_0107435"/>
<feature type="transmembrane region" description="Helical" evidence="12">
    <location>
        <begin position="418"/>
        <end position="438"/>
    </location>
</feature>
<dbReference type="InterPro" id="IPR001750">
    <property type="entry name" value="ND/Mrp_TM"/>
</dbReference>
<dbReference type="PANTHER" id="PTHR43507:SF1">
    <property type="entry name" value="NADH-UBIQUINONE OXIDOREDUCTASE CHAIN 4"/>
    <property type="match status" value="1"/>
</dbReference>
<keyword evidence="7" id="KW-0520">NAD</keyword>
<comment type="caution">
    <text evidence="15">The sequence shown here is derived from an EMBL/GenBank/DDBJ whole genome shotgun (WGS) entry which is preliminary data.</text>
</comment>
<feature type="transmembrane region" description="Helical" evidence="12">
    <location>
        <begin position="374"/>
        <end position="398"/>
    </location>
</feature>